<dbReference type="AlphaFoldDB" id="A0A4S4NHF2"/>
<comment type="similarity">
    <text evidence="2">Belongs to the bacterial solute-binding protein 5 family.</text>
</comment>
<keyword evidence="3 4" id="KW-0732">Signal</keyword>
<dbReference type="Gene3D" id="3.10.105.10">
    <property type="entry name" value="Dipeptide-binding Protein, Domain 3"/>
    <property type="match status" value="1"/>
</dbReference>
<dbReference type="GO" id="GO:0015833">
    <property type="term" value="P:peptide transport"/>
    <property type="evidence" value="ECO:0007669"/>
    <property type="project" value="TreeGrafter"/>
</dbReference>
<evidence type="ECO:0000313" key="7">
    <source>
        <dbReference type="Proteomes" id="UP000306602"/>
    </source>
</evidence>
<comment type="caution">
    <text evidence="6">The sequence shown here is derived from an EMBL/GenBank/DDBJ whole genome shotgun (WGS) entry which is preliminary data.</text>
</comment>
<name>A0A4S4NHF2_9RHOB</name>
<evidence type="ECO:0000256" key="3">
    <source>
        <dbReference type="ARBA" id="ARBA00022729"/>
    </source>
</evidence>
<dbReference type="PANTHER" id="PTHR30290:SF38">
    <property type="entry name" value="D,D-DIPEPTIDE-BINDING PERIPLASMIC PROTEIN DDPA-RELATED"/>
    <property type="match status" value="1"/>
</dbReference>
<organism evidence="6 7">
    <name type="scientific">Aliishimia ponticola</name>
    <dbReference type="NCBI Taxonomy" id="2499833"/>
    <lineage>
        <taxon>Bacteria</taxon>
        <taxon>Pseudomonadati</taxon>
        <taxon>Pseudomonadota</taxon>
        <taxon>Alphaproteobacteria</taxon>
        <taxon>Rhodobacterales</taxon>
        <taxon>Paracoccaceae</taxon>
        <taxon>Aliishimia</taxon>
    </lineage>
</organism>
<evidence type="ECO:0000313" key="6">
    <source>
        <dbReference type="EMBL" id="THH39104.1"/>
    </source>
</evidence>
<feature type="signal peptide" evidence="4">
    <location>
        <begin position="1"/>
        <end position="32"/>
    </location>
</feature>
<dbReference type="Proteomes" id="UP000306602">
    <property type="component" value="Unassembled WGS sequence"/>
</dbReference>
<dbReference type="OrthoDB" id="9803988at2"/>
<dbReference type="PIRSF" id="PIRSF002741">
    <property type="entry name" value="MppA"/>
    <property type="match status" value="1"/>
</dbReference>
<dbReference type="GO" id="GO:0030288">
    <property type="term" value="C:outer membrane-bounded periplasmic space"/>
    <property type="evidence" value="ECO:0007669"/>
    <property type="project" value="UniProtKB-ARBA"/>
</dbReference>
<protein>
    <submittedName>
        <fullName evidence="6">ABC transporter substrate-binding protein</fullName>
    </submittedName>
</protein>
<dbReference type="Pfam" id="PF00496">
    <property type="entry name" value="SBP_bac_5"/>
    <property type="match status" value="1"/>
</dbReference>
<evidence type="ECO:0000256" key="2">
    <source>
        <dbReference type="ARBA" id="ARBA00005695"/>
    </source>
</evidence>
<dbReference type="Gene3D" id="3.40.190.10">
    <property type="entry name" value="Periplasmic binding protein-like II"/>
    <property type="match status" value="1"/>
</dbReference>
<reference evidence="6 7" key="1">
    <citation type="submission" date="2019-04" db="EMBL/GenBank/DDBJ databases">
        <title>Shimia ponticola sp. nov., isolated from seawater.</title>
        <authorList>
            <person name="Kim Y.-O."/>
            <person name="Yoon J.-H."/>
        </authorList>
    </citation>
    <scope>NUCLEOTIDE SEQUENCE [LARGE SCALE GENOMIC DNA]</scope>
    <source>
        <strain evidence="6 7">MYP11</strain>
    </source>
</reference>
<dbReference type="InterPro" id="IPR030678">
    <property type="entry name" value="Peptide/Ni-bd"/>
</dbReference>
<accession>A0A4S4NHF2</accession>
<dbReference type="PANTHER" id="PTHR30290">
    <property type="entry name" value="PERIPLASMIC BINDING COMPONENT OF ABC TRANSPORTER"/>
    <property type="match status" value="1"/>
</dbReference>
<dbReference type="InterPro" id="IPR039424">
    <property type="entry name" value="SBP_5"/>
</dbReference>
<dbReference type="EMBL" id="SRKY01000001">
    <property type="protein sequence ID" value="THH39104.1"/>
    <property type="molecule type" value="Genomic_DNA"/>
</dbReference>
<gene>
    <name evidence="6" type="ORF">E4Z66_05985</name>
</gene>
<proteinExistence type="inferred from homology"/>
<dbReference type="GO" id="GO:0043190">
    <property type="term" value="C:ATP-binding cassette (ABC) transporter complex"/>
    <property type="evidence" value="ECO:0007669"/>
    <property type="project" value="InterPro"/>
</dbReference>
<dbReference type="InterPro" id="IPR000914">
    <property type="entry name" value="SBP_5_dom"/>
</dbReference>
<dbReference type="RefSeq" id="WP_136462022.1">
    <property type="nucleotide sequence ID" value="NZ_SRKY01000001.1"/>
</dbReference>
<evidence type="ECO:0000256" key="1">
    <source>
        <dbReference type="ARBA" id="ARBA00004418"/>
    </source>
</evidence>
<keyword evidence="7" id="KW-1185">Reference proteome</keyword>
<dbReference type="PROSITE" id="PS51318">
    <property type="entry name" value="TAT"/>
    <property type="match status" value="1"/>
</dbReference>
<dbReference type="InterPro" id="IPR006311">
    <property type="entry name" value="TAT_signal"/>
</dbReference>
<sequence length="531" mass="58351">MLHFVRRRFLAGAVSALVLGLGFQTVAGSAHAETTLRAVPHSGLKILDPIWTTAYISRNHGYMVYDTLFALDADGNVQPQMVDTVTTSDDGLTVTMTLRDGLSWHDGAPVTATDCVASINRWGSKDAMGQKMMSFVDTLEATDDKTITFKLNAPTGLVTLALAKPSSNVPFMMPERVAMTPSSEQISEFIGSGPFVFNDAEWEPGAKVVYEKFDAYVPRSEPASALAGGKIAKVDRVEWIPIRDHQQAVNALKAGEIDYIESAPHDLLPLLTGDENIDLVDINSAGNQYTFRFNILHPPFDDPKMRQALLYAFNQEDFLQAVIGDPDYYQTCKAMFGCGMPFETVAHMDGLLDSNFAKARELIAESGYDGTPIVLMHSTDLQVLTNLAPVAKDLMEAVGLNVDMQSMDWQTLVARRSKQDKPEDGGWNAFLTSWTAGDLFNPVAMAFLNSSCETALFGWPCDDQIEKLRDDFARATSPDDQMKIVEAVQARFVEYPTHIHLGQWKAPTAVRSNVSGVLDTGAAVFWNIAKE</sequence>
<dbReference type="CDD" id="cd08502">
    <property type="entry name" value="PBP2_NikA_DppA_OppA_like_16"/>
    <property type="match status" value="1"/>
</dbReference>
<evidence type="ECO:0000256" key="4">
    <source>
        <dbReference type="SAM" id="SignalP"/>
    </source>
</evidence>
<dbReference type="SUPFAM" id="SSF53850">
    <property type="entry name" value="Periplasmic binding protein-like II"/>
    <property type="match status" value="1"/>
</dbReference>
<comment type="subcellular location">
    <subcellularLocation>
        <location evidence="1">Periplasm</location>
    </subcellularLocation>
</comment>
<feature type="domain" description="Solute-binding protein family 5" evidence="5">
    <location>
        <begin position="77"/>
        <end position="448"/>
    </location>
</feature>
<dbReference type="Gene3D" id="3.90.76.10">
    <property type="entry name" value="Dipeptide-binding Protein, Domain 1"/>
    <property type="match status" value="1"/>
</dbReference>
<dbReference type="GO" id="GO:1904680">
    <property type="term" value="F:peptide transmembrane transporter activity"/>
    <property type="evidence" value="ECO:0007669"/>
    <property type="project" value="TreeGrafter"/>
</dbReference>
<feature type="chain" id="PRO_5020874137" evidence="4">
    <location>
        <begin position="33"/>
        <end position="531"/>
    </location>
</feature>
<evidence type="ECO:0000259" key="5">
    <source>
        <dbReference type="Pfam" id="PF00496"/>
    </source>
</evidence>